<feature type="compositionally biased region" description="Polar residues" evidence="1">
    <location>
        <begin position="15"/>
        <end position="28"/>
    </location>
</feature>
<proteinExistence type="predicted"/>
<accession>A0A1Y2IZQ4</accession>
<keyword evidence="3" id="KW-1185">Reference proteome</keyword>
<feature type="region of interest" description="Disordered" evidence="1">
    <location>
        <begin position="1"/>
        <end position="35"/>
    </location>
</feature>
<sequence length="178" mass="20059">MQVDVQERTQEAAPVQSSVQTQPQGTQKTKLKDLFAPREEDAGFSLLGHLDLDLELEEDLPFDVPASAPAPASAPSQPVRTIQPTPAHVARSAALDVSKPLFLMSDNAAMRRRALDPTNFWRTWFFRTDSPEAIKQRWEESKGELTAGWKRRHREAIKSRRKFTMSIVRGNANNHTKA</sequence>
<reference evidence="2 3" key="1">
    <citation type="journal article" date="2015" name="Biotechnol. Biofuels">
        <title>Enhanced degradation of softwood versus hardwood by the white-rot fungus Pycnoporus coccineus.</title>
        <authorList>
            <person name="Couturier M."/>
            <person name="Navarro D."/>
            <person name="Chevret D."/>
            <person name="Henrissat B."/>
            <person name="Piumi F."/>
            <person name="Ruiz-Duenas F.J."/>
            <person name="Martinez A.T."/>
            <person name="Grigoriev I.V."/>
            <person name="Riley R."/>
            <person name="Lipzen A."/>
            <person name="Berrin J.G."/>
            <person name="Master E.R."/>
            <person name="Rosso M.N."/>
        </authorList>
    </citation>
    <scope>NUCLEOTIDE SEQUENCE [LARGE SCALE GENOMIC DNA]</scope>
    <source>
        <strain evidence="2 3">BRFM310</strain>
    </source>
</reference>
<dbReference type="Proteomes" id="UP000193067">
    <property type="component" value="Unassembled WGS sequence"/>
</dbReference>
<dbReference type="STRING" id="1353009.A0A1Y2IZQ4"/>
<name>A0A1Y2IZQ4_TRAC3</name>
<organism evidence="2 3">
    <name type="scientific">Trametes coccinea (strain BRFM310)</name>
    <name type="common">Pycnoporus coccineus</name>
    <dbReference type="NCBI Taxonomy" id="1353009"/>
    <lineage>
        <taxon>Eukaryota</taxon>
        <taxon>Fungi</taxon>
        <taxon>Dikarya</taxon>
        <taxon>Basidiomycota</taxon>
        <taxon>Agaricomycotina</taxon>
        <taxon>Agaricomycetes</taxon>
        <taxon>Polyporales</taxon>
        <taxon>Polyporaceae</taxon>
        <taxon>Trametes</taxon>
    </lineage>
</organism>
<feature type="compositionally biased region" description="Basic and acidic residues" evidence="1">
    <location>
        <begin position="1"/>
        <end position="10"/>
    </location>
</feature>
<gene>
    <name evidence="2" type="ORF">PYCCODRAFT_1465328</name>
</gene>
<evidence type="ECO:0000313" key="3">
    <source>
        <dbReference type="Proteomes" id="UP000193067"/>
    </source>
</evidence>
<dbReference type="AlphaFoldDB" id="A0A1Y2IZQ4"/>
<protein>
    <submittedName>
        <fullName evidence="2">Uncharacterized protein</fullName>
    </submittedName>
</protein>
<dbReference type="EMBL" id="KZ084093">
    <property type="protein sequence ID" value="OSD05432.1"/>
    <property type="molecule type" value="Genomic_DNA"/>
</dbReference>
<dbReference type="OrthoDB" id="21643at2759"/>
<evidence type="ECO:0000313" key="2">
    <source>
        <dbReference type="EMBL" id="OSD05432.1"/>
    </source>
</evidence>
<evidence type="ECO:0000256" key="1">
    <source>
        <dbReference type="SAM" id="MobiDB-lite"/>
    </source>
</evidence>